<name>A0AAV8V941_9CUCU</name>
<proteinExistence type="predicted"/>
<organism evidence="1 2">
    <name type="scientific">Exocentrus adspersus</name>
    <dbReference type="NCBI Taxonomy" id="1586481"/>
    <lineage>
        <taxon>Eukaryota</taxon>
        <taxon>Metazoa</taxon>
        <taxon>Ecdysozoa</taxon>
        <taxon>Arthropoda</taxon>
        <taxon>Hexapoda</taxon>
        <taxon>Insecta</taxon>
        <taxon>Pterygota</taxon>
        <taxon>Neoptera</taxon>
        <taxon>Endopterygota</taxon>
        <taxon>Coleoptera</taxon>
        <taxon>Polyphaga</taxon>
        <taxon>Cucujiformia</taxon>
        <taxon>Chrysomeloidea</taxon>
        <taxon>Cerambycidae</taxon>
        <taxon>Lamiinae</taxon>
        <taxon>Acanthocinini</taxon>
        <taxon>Exocentrus</taxon>
    </lineage>
</organism>
<evidence type="ECO:0000313" key="1">
    <source>
        <dbReference type="EMBL" id="KAJ8910537.1"/>
    </source>
</evidence>
<reference evidence="1 2" key="1">
    <citation type="journal article" date="2023" name="Insect Mol. Biol.">
        <title>Genome sequencing provides insights into the evolution of gene families encoding plant cell wall-degrading enzymes in longhorned beetles.</title>
        <authorList>
            <person name="Shin N.R."/>
            <person name="Okamura Y."/>
            <person name="Kirsch R."/>
            <person name="Pauchet Y."/>
        </authorList>
    </citation>
    <scope>NUCLEOTIDE SEQUENCE [LARGE SCALE GENOMIC DNA]</scope>
    <source>
        <strain evidence="1">EAD_L_NR</strain>
    </source>
</reference>
<gene>
    <name evidence="1" type="ORF">NQ315_013501</name>
</gene>
<evidence type="ECO:0000313" key="2">
    <source>
        <dbReference type="Proteomes" id="UP001159042"/>
    </source>
</evidence>
<protein>
    <submittedName>
        <fullName evidence="1">Uncharacterized protein</fullName>
    </submittedName>
</protein>
<dbReference type="Proteomes" id="UP001159042">
    <property type="component" value="Unassembled WGS sequence"/>
</dbReference>
<comment type="caution">
    <text evidence="1">The sequence shown here is derived from an EMBL/GenBank/DDBJ whole genome shotgun (WGS) entry which is preliminary data.</text>
</comment>
<keyword evidence="2" id="KW-1185">Reference proteome</keyword>
<dbReference type="EMBL" id="JANEYG010000283">
    <property type="protein sequence ID" value="KAJ8910537.1"/>
    <property type="molecule type" value="Genomic_DNA"/>
</dbReference>
<accession>A0AAV8V941</accession>
<sequence length="139" mass="15998">MGGRSSSPSYQLQFSAKEIKHYGEEAEKYRFEGSNEDTIEQVDGDISDYGHYLPQRPVIKKKNTTKNIPVFYASAREKNAPSLNHCLEKGMNLIETISSTLLQFRENKYGVAADIRKESDRSIFRTFLQIVMNEKVREL</sequence>
<dbReference type="AlphaFoldDB" id="A0AAV8V941"/>